<dbReference type="GO" id="GO:0005856">
    <property type="term" value="C:cytoskeleton"/>
    <property type="evidence" value="ECO:0007669"/>
    <property type="project" value="UniProtKB-SubCell"/>
</dbReference>
<feature type="region of interest" description="Disordered" evidence="4">
    <location>
        <begin position="67"/>
        <end position="122"/>
    </location>
</feature>
<organism evidence="6 7">
    <name type="scientific">Saitoella complicata (strain BCRC 22490 / CBS 7301 / JCM 7358 / NBRC 10748 / NRRL Y-17804)</name>
    <dbReference type="NCBI Taxonomy" id="698492"/>
    <lineage>
        <taxon>Eukaryota</taxon>
        <taxon>Fungi</taxon>
        <taxon>Dikarya</taxon>
        <taxon>Ascomycota</taxon>
        <taxon>Taphrinomycotina</taxon>
        <taxon>Taphrinomycotina incertae sedis</taxon>
        <taxon>Saitoella</taxon>
    </lineage>
</organism>
<dbReference type="InterPro" id="IPR003108">
    <property type="entry name" value="GAR_dom"/>
</dbReference>
<evidence type="ECO:0000256" key="2">
    <source>
        <dbReference type="ARBA" id="ARBA00022490"/>
    </source>
</evidence>
<accession>A0A0E9NQU6</accession>
<feature type="compositionally biased region" description="Low complexity" evidence="4">
    <location>
        <begin position="284"/>
        <end position="314"/>
    </location>
</feature>
<reference evidence="6 7" key="1">
    <citation type="journal article" date="2011" name="J. Gen. Appl. Microbiol.">
        <title>Draft genome sequencing of the enigmatic yeast Saitoella complicata.</title>
        <authorList>
            <person name="Nishida H."/>
            <person name="Hamamoto M."/>
            <person name="Sugiyama J."/>
        </authorList>
    </citation>
    <scope>NUCLEOTIDE SEQUENCE [LARGE SCALE GENOMIC DNA]</scope>
    <source>
        <strain evidence="6 7">NRRL Y-17804</strain>
    </source>
</reference>
<protein>
    <recommendedName>
        <fullName evidence="5">GAR domain-containing protein</fullName>
    </recommendedName>
</protein>
<feature type="region of interest" description="Disordered" evidence="4">
    <location>
        <begin position="152"/>
        <end position="184"/>
    </location>
</feature>
<keyword evidence="2" id="KW-0963">Cytoplasm</keyword>
<evidence type="ECO:0000256" key="3">
    <source>
        <dbReference type="ARBA" id="ARBA00023212"/>
    </source>
</evidence>
<dbReference type="PROSITE" id="PS51460">
    <property type="entry name" value="GAR"/>
    <property type="match status" value="1"/>
</dbReference>
<dbReference type="AlphaFoldDB" id="A0A0E9NQU6"/>
<feature type="compositionally biased region" description="Low complexity" evidence="4">
    <location>
        <begin position="162"/>
        <end position="184"/>
    </location>
</feature>
<name>A0A0E9NQU6_SAICN</name>
<reference evidence="6 7" key="2">
    <citation type="journal article" date="2014" name="J. Gen. Appl. Microbiol.">
        <title>The early diverging ascomycetous budding yeast Saitoella complicata has three histone deacetylases belonging to the Clr6, Hos2, and Rpd3 lineages.</title>
        <authorList>
            <person name="Nishida H."/>
            <person name="Matsumoto T."/>
            <person name="Kondo S."/>
            <person name="Hamamoto M."/>
            <person name="Yoshikawa H."/>
        </authorList>
    </citation>
    <scope>NUCLEOTIDE SEQUENCE [LARGE SCALE GENOMIC DNA]</scope>
    <source>
        <strain evidence="6 7">NRRL Y-17804</strain>
    </source>
</reference>
<proteinExistence type="predicted"/>
<comment type="caution">
    <text evidence="6">The sequence shown here is derived from an EMBL/GenBank/DDBJ whole genome shotgun (WGS) entry which is preliminary data.</text>
</comment>
<evidence type="ECO:0000256" key="4">
    <source>
        <dbReference type="SAM" id="MobiDB-lite"/>
    </source>
</evidence>
<keyword evidence="3" id="KW-0206">Cytoskeleton</keyword>
<feature type="region of interest" description="Disordered" evidence="4">
    <location>
        <begin position="231"/>
        <end position="337"/>
    </location>
</feature>
<dbReference type="EMBL" id="BACD03000052">
    <property type="protein sequence ID" value="GAO51790.1"/>
    <property type="molecule type" value="Genomic_DNA"/>
</dbReference>
<dbReference type="Gene3D" id="3.30.920.20">
    <property type="entry name" value="Gas2-like domain"/>
    <property type="match status" value="1"/>
</dbReference>
<evidence type="ECO:0000313" key="6">
    <source>
        <dbReference type="EMBL" id="GAO51790.1"/>
    </source>
</evidence>
<evidence type="ECO:0000256" key="1">
    <source>
        <dbReference type="ARBA" id="ARBA00004245"/>
    </source>
</evidence>
<dbReference type="InterPro" id="IPR036534">
    <property type="entry name" value="GAR_dom_sf"/>
</dbReference>
<feature type="domain" description="GAR" evidence="5">
    <location>
        <begin position="147"/>
        <end position="226"/>
    </location>
</feature>
<dbReference type="Proteomes" id="UP000033140">
    <property type="component" value="Unassembled WGS sequence"/>
</dbReference>
<dbReference type="Pfam" id="PF02187">
    <property type="entry name" value="GAS2"/>
    <property type="match status" value="1"/>
</dbReference>
<gene>
    <name evidence="6" type="ORF">G7K_5881-t1</name>
</gene>
<dbReference type="SUPFAM" id="SSF143575">
    <property type="entry name" value="GAS2 domain-like"/>
    <property type="match status" value="1"/>
</dbReference>
<sequence>MLDVLTTRVELLRLWSEVIALDVVEDREMARDLLDRMQIMAVQERVELPQSWLKKLSLTRASPLLSSPFGPGGSLTGRPYRTTSPSDRVHESPSPSPVSDFTGPSTPPATPPRLTAKTFLPPPSTTALEYPIGLASAISSVPLPHGLHLAPSTPPSKFLRGSPLTSTPTNRSSPSTHSSQGTKYTLISSSTSTTIFCSLLKHRMMVRVGGGWADLETWLEEWCSQHKNETVHLTPMSDDNQRPGSSRSTDGGRPMPMRFGSAESVGSIETAKVTWTPDQRRRTPTLSLRPGSSPSTGSSGSPVVSGMPGSPLSPYTIGRKSKAKKVWVRSTGSEGST</sequence>
<reference evidence="6 7" key="3">
    <citation type="journal article" date="2015" name="Genome Announc.">
        <title>Draft Genome Sequence of the Archiascomycetous Yeast Saitoella complicata.</title>
        <authorList>
            <person name="Yamauchi K."/>
            <person name="Kondo S."/>
            <person name="Hamamoto M."/>
            <person name="Takahashi Y."/>
            <person name="Ogura Y."/>
            <person name="Hayashi T."/>
            <person name="Nishida H."/>
        </authorList>
    </citation>
    <scope>NUCLEOTIDE SEQUENCE [LARGE SCALE GENOMIC DNA]</scope>
    <source>
        <strain evidence="6 7">NRRL Y-17804</strain>
    </source>
</reference>
<keyword evidence="7" id="KW-1185">Reference proteome</keyword>
<evidence type="ECO:0000259" key="5">
    <source>
        <dbReference type="PROSITE" id="PS51460"/>
    </source>
</evidence>
<evidence type="ECO:0000313" key="7">
    <source>
        <dbReference type="Proteomes" id="UP000033140"/>
    </source>
</evidence>
<dbReference type="GO" id="GO:0008017">
    <property type="term" value="F:microtubule binding"/>
    <property type="evidence" value="ECO:0007669"/>
    <property type="project" value="InterPro"/>
</dbReference>
<comment type="subcellular location">
    <subcellularLocation>
        <location evidence="1">Cytoplasm</location>
        <location evidence="1">Cytoskeleton</location>
    </subcellularLocation>
</comment>